<comment type="caution">
    <text evidence="2">The sequence shown here is derived from an EMBL/GenBank/DDBJ whole genome shotgun (WGS) entry which is preliminary data.</text>
</comment>
<accession>A0A0F9N4T1</accession>
<feature type="non-terminal residue" evidence="2">
    <location>
        <position position="143"/>
    </location>
</feature>
<name>A0A0F9N4T1_9ZZZZ</name>
<proteinExistence type="predicted"/>
<protein>
    <submittedName>
        <fullName evidence="2">Uncharacterized protein</fullName>
    </submittedName>
</protein>
<evidence type="ECO:0000313" key="2">
    <source>
        <dbReference type="EMBL" id="KKM83725.1"/>
    </source>
</evidence>
<dbReference type="AlphaFoldDB" id="A0A0F9N4T1"/>
<evidence type="ECO:0000256" key="1">
    <source>
        <dbReference type="SAM" id="MobiDB-lite"/>
    </source>
</evidence>
<organism evidence="2">
    <name type="scientific">marine sediment metagenome</name>
    <dbReference type="NCBI Taxonomy" id="412755"/>
    <lineage>
        <taxon>unclassified sequences</taxon>
        <taxon>metagenomes</taxon>
        <taxon>ecological metagenomes</taxon>
    </lineage>
</organism>
<reference evidence="2" key="1">
    <citation type="journal article" date="2015" name="Nature">
        <title>Complex archaea that bridge the gap between prokaryotes and eukaryotes.</title>
        <authorList>
            <person name="Spang A."/>
            <person name="Saw J.H."/>
            <person name="Jorgensen S.L."/>
            <person name="Zaremba-Niedzwiedzka K."/>
            <person name="Martijn J."/>
            <person name="Lind A.E."/>
            <person name="van Eijk R."/>
            <person name="Schleper C."/>
            <person name="Guy L."/>
            <person name="Ettema T.J."/>
        </authorList>
    </citation>
    <scope>NUCLEOTIDE SEQUENCE</scope>
</reference>
<feature type="region of interest" description="Disordered" evidence="1">
    <location>
        <begin position="122"/>
        <end position="143"/>
    </location>
</feature>
<gene>
    <name evidence="2" type="ORF">LCGC14_1306520</name>
</gene>
<feature type="compositionally biased region" description="Basic and acidic residues" evidence="1">
    <location>
        <begin position="123"/>
        <end position="143"/>
    </location>
</feature>
<dbReference type="EMBL" id="LAZR01007671">
    <property type="protein sequence ID" value="KKM83725.1"/>
    <property type="molecule type" value="Genomic_DNA"/>
</dbReference>
<sequence>MNKRIKKLAAPTEEETRIADLEVENARLQARVEEAERQLARDWESMRLQAKDFVALGHEHDRYKALVERHWRALQKWRMGGGHLHGAVVDTDKCPACLEFAAAIDAPASKAQRQAEDAIGYEEAARYDAEQAQQEADHRRDVA</sequence>